<dbReference type="SUPFAM" id="SSF51556">
    <property type="entry name" value="Metallo-dependent hydrolases"/>
    <property type="match status" value="1"/>
</dbReference>
<dbReference type="STRING" id="1287681.M7SC27"/>
<dbReference type="Gene3D" id="3.20.20.140">
    <property type="entry name" value="Metal-dependent hydrolases"/>
    <property type="match status" value="1"/>
</dbReference>
<dbReference type="Proteomes" id="UP000012174">
    <property type="component" value="Unassembled WGS sequence"/>
</dbReference>
<evidence type="ECO:0000313" key="2">
    <source>
        <dbReference type="Proteomes" id="UP000012174"/>
    </source>
</evidence>
<gene>
    <name evidence="1" type="ORF">UCREL1_11374</name>
</gene>
<dbReference type="HOGENOM" id="CLU_577503_0_0_1"/>
<dbReference type="AlphaFoldDB" id="M7SC27"/>
<name>M7SC27_EUTLA</name>
<reference evidence="2" key="1">
    <citation type="journal article" date="2013" name="Genome Announc.">
        <title>Draft genome sequence of the grapevine dieback fungus Eutypa lata UCR-EL1.</title>
        <authorList>
            <person name="Blanco-Ulate B."/>
            <person name="Rolshausen P.E."/>
            <person name="Cantu D."/>
        </authorList>
    </citation>
    <scope>NUCLEOTIDE SEQUENCE [LARGE SCALE GENOMIC DNA]</scope>
    <source>
        <strain evidence="2">UCR-EL1</strain>
    </source>
</reference>
<protein>
    <submittedName>
        <fullName evidence="1">Putative adenosine deaminase protein</fullName>
    </submittedName>
</protein>
<sequence>MRASWTILGLANSMSDGVLANIDPRWLAGLGFGTMRAEALEHMYHQHESESPYSDLEEKNEVLLKMKQSAESTDSWTFYSVRDAYYKNSKLRQLLRRVPKGNYAHLHFNAYLSTEGISDVYTEVRGGDPIFSGADTTDFQELLKTARQPHGDLMDFPGGGLEGRADIAWPTFQGLTPRFKVPFMYETFWRSYLKAMFRDWDSHRILHGELRHVFMQEEIIDENGNLIEDVDEAHKLMLDIIRDEAKKAKEKYKGRVIGAKVIYCIPRMFQEKQEGAKKDGRWSAEWHVDQYLKLAKWEDENRRDSKVLVVEETAFDVVGREDRGKDPNGVIMRSTADFSGELDRLLSTATDQGLPANLALHAGEALDMGEGTMQRRNLEILADLAKKYPKSRMRGAHLVGLEHDSVIERLLGHSTRDIMEDFKESNVAAELCPISNEALGTSEGARDAAGRYTDKIMGSLCTSVSGDDPTYFG</sequence>
<evidence type="ECO:0000313" key="1">
    <source>
        <dbReference type="EMBL" id="EMR61707.1"/>
    </source>
</evidence>
<dbReference type="KEGG" id="ela:UCREL1_11374"/>
<proteinExistence type="predicted"/>
<dbReference type="EMBL" id="KB707568">
    <property type="protein sequence ID" value="EMR61707.1"/>
    <property type="molecule type" value="Genomic_DNA"/>
</dbReference>
<keyword evidence="2" id="KW-1185">Reference proteome</keyword>
<accession>M7SC27</accession>
<dbReference type="InterPro" id="IPR032466">
    <property type="entry name" value="Metal_Hydrolase"/>
</dbReference>
<organism evidence="1 2">
    <name type="scientific">Eutypa lata (strain UCR-EL1)</name>
    <name type="common">Grapevine dieback disease fungus</name>
    <name type="synonym">Eutypa armeniacae</name>
    <dbReference type="NCBI Taxonomy" id="1287681"/>
    <lineage>
        <taxon>Eukaryota</taxon>
        <taxon>Fungi</taxon>
        <taxon>Dikarya</taxon>
        <taxon>Ascomycota</taxon>
        <taxon>Pezizomycotina</taxon>
        <taxon>Sordariomycetes</taxon>
        <taxon>Xylariomycetidae</taxon>
        <taxon>Xylariales</taxon>
        <taxon>Diatrypaceae</taxon>
        <taxon>Eutypa</taxon>
    </lineage>
</organism>